<keyword evidence="1" id="KW-1133">Transmembrane helix</keyword>
<dbReference type="AlphaFoldDB" id="A0A1G5QX53"/>
<protein>
    <recommendedName>
        <fullName evidence="4">Signal transducing protein</fullName>
    </recommendedName>
</protein>
<dbReference type="EMBL" id="FMWD01000011">
    <property type="protein sequence ID" value="SCZ66423.1"/>
    <property type="molecule type" value="Genomic_DNA"/>
</dbReference>
<name>A0A1G5QX53_9GAMM</name>
<accession>A0A1G5QX53</accession>
<proteinExistence type="predicted"/>
<dbReference type="OrthoDB" id="5569385at2"/>
<dbReference type="InterPro" id="IPR046162">
    <property type="entry name" value="DUF6164"/>
</dbReference>
<organism evidence="2 3">
    <name type="scientific">Thiohalomonas denitrificans</name>
    <dbReference type="NCBI Taxonomy" id="415747"/>
    <lineage>
        <taxon>Bacteria</taxon>
        <taxon>Pseudomonadati</taxon>
        <taxon>Pseudomonadota</taxon>
        <taxon>Gammaproteobacteria</taxon>
        <taxon>Thiohalomonadales</taxon>
        <taxon>Thiohalomonadaceae</taxon>
        <taxon>Thiohalomonas</taxon>
    </lineage>
</organism>
<sequence length="120" mass="14086">MPTLLFKLTNVPEDEAEEVRELLTEHGIDFYETEAGRWGISVAGIWVKDESQVATARELIDRYQHERGERVRAAYEAKRRAGEHETMASRFMHHPIRFILYLLGILVIFYFTVMPFLDWG</sequence>
<reference evidence="2 3" key="1">
    <citation type="submission" date="2016-10" db="EMBL/GenBank/DDBJ databases">
        <authorList>
            <person name="de Groot N.N."/>
        </authorList>
    </citation>
    <scope>NUCLEOTIDE SEQUENCE [LARGE SCALE GENOMIC DNA]</scope>
    <source>
        <strain evidence="2 3">HLD2</strain>
    </source>
</reference>
<evidence type="ECO:0000313" key="3">
    <source>
        <dbReference type="Proteomes" id="UP000199648"/>
    </source>
</evidence>
<keyword evidence="3" id="KW-1185">Reference proteome</keyword>
<evidence type="ECO:0000313" key="2">
    <source>
        <dbReference type="EMBL" id="SCZ66423.1"/>
    </source>
</evidence>
<evidence type="ECO:0008006" key="4">
    <source>
        <dbReference type="Google" id="ProtNLM"/>
    </source>
</evidence>
<dbReference type="Proteomes" id="UP000199648">
    <property type="component" value="Unassembled WGS sequence"/>
</dbReference>
<keyword evidence="1" id="KW-0812">Transmembrane</keyword>
<dbReference type="RefSeq" id="WP_092998719.1">
    <property type="nucleotide sequence ID" value="NZ_FMWD01000011.1"/>
</dbReference>
<dbReference type="Pfam" id="PF19661">
    <property type="entry name" value="DUF6164"/>
    <property type="match status" value="1"/>
</dbReference>
<gene>
    <name evidence="2" type="ORF">SAMN03097708_02963</name>
</gene>
<feature type="transmembrane region" description="Helical" evidence="1">
    <location>
        <begin position="98"/>
        <end position="117"/>
    </location>
</feature>
<keyword evidence="1" id="KW-0472">Membrane</keyword>
<dbReference type="STRING" id="415747.SAMN03097708_02963"/>
<evidence type="ECO:0000256" key="1">
    <source>
        <dbReference type="SAM" id="Phobius"/>
    </source>
</evidence>